<gene>
    <name evidence="7" type="ORF">OIDMADRAFT_99401</name>
</gene>
<protein>
    <recommendedName>
        <fullName evidence="9">Magnesium transporter</fullName>
    </recommendedName>
</protein>
<dbReference type="InterPro" id="IPR002523">
    <property type="entry name" value="MgTranspt_CorA/ZnTranspt_ZntB"/>
</dbReference>
<dbReference type="HOGENOM" id="CLU_007127_11_0_1"/>
<reference evidence="8" key="2">
    <citation type="submission" date="2015-01" db="EMBL/GenBank/DDBJ databases">
        <title>Evolutionary Origins and Diversification of the Mycorrhizal Mutualists.</title>
        <authorList>
            <consortium name="DOE Joint Genome Institute"/>
            <consortium name="Mycorrhizal Genomics Consortium"/>
            <person name="Kohler A."/>
            <person name="Kuo A."/>
            <person name="Nagy L.G."/>
            <person name="Floudas D."/>
            <person name="Copeland A."/>
            <person name="Barry K.W."/>
            <person name="Cichocki N."/>
            <person name="Veneault-Fourrey C."/>
            <person name="LaButti K."/>
            <person name="Lindquist E.A."/>
            <person name="Lipzen A."/>
            <person name="Lundell T."/>
            <person name="Morin E."/>
            <person name="Murat C."/>
            <person name="Riley R."/>
            <person name="Ohm R."/>
            <person name="Sun H."/>
            <person name="Tunlid A."/>
            <person name="Henrissat B."/>
            <person name="Grigoriev I.V."/>
            <person name="Hibbett D.S."/>
            <person name="Martin F."/>
        </authorList>
    </citation>
    <scope>NUCLEOTIDE SEQUENCE [LARGE SCALE GENOMIC DNA]</scope>
    <source>
        <strain evidence="8">Zn</strain>
    </source>
</reference>
<evidence type="ECO:0000256" key="5">
    <source>
        <dbReference type="ARBA" id="ARBA00023136"/>
    </source>
</evidence>
<evidence type="ECO:0000313" key="8">
    <source>
        <dbReference type="Proteomes" id="UP000054321"/>
    </source>
</evidence>
<dbReference type="EMBL" id="KN832870">
    <property type="protein sequence ID" value="KIN07085.1"/>
    <property type="molecule type" value="Genomic_DNA"/>
</dbReference>
<evidence type="ECO:0000313" key="7">
    <source>
        <dbReference type="EMBL" id="KIN07085.1"/>
    </source>
</evidence>
<evidence type="ECO:0008006" key="9">
    <source>
        <dbReference type="Google" id="ProtNLM"/>
    </source>
</evidence>
<keyword evidence="5 6" id="KW-0472">Membrane</keyword>
<dbReference type="PANTHER" id="PTHR21535">
    <property type="entry name" value="MAGNESIUM AND COBALT TRANSPORT PROTEIN/MITOCHONDRIAL IMPORT INNER MEMBRANE TRANSLOCASE SUBUNIT TIM8"/>
    <property type="match status" value="1"/>
</dbReference>
<keyword evidence="8" id="KW-1185">Reference proteome</keyword>
<comment type="subcellular location">
    <subcellularLocation>
        <location evidence="1">Membrane</location>
        <topology evidence="1">Multi-pass membrane protein</topology>
    </subcellularLocation>
</comment>
<dbReference type="InterPro" id="IPR044089">
    <property type="entry name" value="Alr1-like"/>
</dbReference>
<dbReference type="CDD" id="cd12829">
    <property type="entry name" value="Alr1p-like"/>
    <property type="match status" value="1"/>
</dbReference>
<dbReference type="Proteomes" id="UP000054321">
    <property type="component" value="Unassembled WGS sequence"/>
</dbReference>
<dbReference type="PANTHER" id="PTHR21535:SF94">
    <property type="entry name" value="CORA FAMILY METAL ION TRANSPORTER (EUROFUNG)"/>
    <property type="match status" value="1"/>
</dbReference>
<dbReference type="InParanoid" id="A0A0C3HVQ4"/>
<feature type="transmembrane region" description="Helical" evidence="6">
    <location>
        <begin position="333"/>
        <end position="354"/>
    </location>
</feature>
<dbReference type="GO" id="GO:0010961">
    <property type="term" value="P:intracellular magnesium ion homeostasis"/>
    <property type="evidence" value="ECO:0007669"/>
    <property type="project" value="TreeGrafter"/>
</dbReference>
<dbReference type="Pfam" id="PF01544">
    <property type="entry name" value="CorA"/>
    <property type="match status" value="1"/>
</dbReference>
<dbReference type="SUPFAM" id="SSF144083">
    <property type="entry name" value="Magnesium transport protein CorA, transmembrane region"/>
    <property type="match status" value="1"/>
</dbReference>
<dbReference type="InterPro" id="IPR045861">
    <property type="entry name" value="CorA_cytoplasmic_dom"/>
</dbReference>
<keyword evidence="4 6" id="KW-1133">Transmembrane helix</keyword>
<dbReference type="GO" id="GO:0015095">
    <property type="term" value="F:magnesium ion transmembrane transporter activity"/>
    <property type="evidence" value="ECO:0007669"/>
    <property type="project" value="InterPro"/>
</dbReference>
<evidence type="ECO:0000256" key="3">
    <source>
        <dbReference type="ARBA" id="ARBA00022692"/>
    </source>
</evidence>
<evidence type="ECO:0000256" key="2">
    <source>
        <dbReference type="ARBA" id="ARBA00009765"/>
    </source>
</evidence>
<organism evidence="7 8">
    <name type="scientific">Oidiodendron maius (strain Zn)</name>
    <dbReference type="NCBI Taxonomy" id="913774"/>
    <lineage>
        <taxon>Eukaryota</taxon>
        <taxon>Fungi</taxon>
        <taxon>Dikarya</taxon>
        <taxon>Ascomycota</taxon>
        <taxon>Pezizomycotina</taxon>
        <taxon>Leotiomycetes</taxon>
        <taxon>Leotiomycetes incertae sedis</taxon>
        <taxon>Myxotrichaceae</taxon>
        <taxon>Oidiodendron</taxon>
    </lineage>
</organism>
<accession>A0A0C3HVQ4</accession>
<dbReference type="Gene3D" id="3.30.460.20">
    <property type="entry name" value="CorA soluble domain-like"/>
    <property type="match status" value="1"/>
</dbReference>
<dbReference type="SUPFAM" id="SSF143865">
    <property type="entry name" value="CorA soluble domain-like"/>
    <property type="match status" value="1"/>
</dbReference>
<proteinExistence type="inferred from homology"/>
<dbReference type="OrthoDB" id="29879at2759"/>
<evidence type="ECO:0000256" key="4">
    <source>
        <dbReference type="ARBA" id="ARBA00022989"/>
    </source>
</evidence>
<feature type="transmembrane region" description="Helical" evidence="6">
    <location>
        <begin position="366"/>
        <end position="387"/>
    </location>
</feature>
<evidence type="ECO:0000256" key="1">
    <source>
        <dbReference type="ARBA" id="ARBA00004141"/>
    </source>
</evidence>
<dbReference type="Gene3D" id="1.20.58.340">
    <property type="entry name" value="Magnesium transport protein CorA, transmembrane region"/>
    <property type="match status" value="2"/>
</dbReference>
<keyword evidence="3 6" id="KW-0812">Transmembrane</keyword>
<dbReference type="GO" id="GO:0005886">
    <property type="term" value="C:plasma membrane"/>
    <property type="evidence" value="ECO:0007669"/>
    <property type="project" value="TreeGrafter"/>
</dbReference>
<sequence>MARKPEDVGEVYRLTDVGSMVIFLGRIGIKLGPQKITLFSSNFDSPLRTASFQDLDAARQNINDLLADSQPPDATWWLDIENPSEESLYDLCNTFRLHPLTAEDIWRREKRDKFEDFRSYSFVCIQTFRAADGQALPSVVPYTIYVILLPGCTLSFRFTEGEHTTRVLQRIDLLRDHVTINSDWICYALIDDIVDSFTKPISIIERNVSRIDDEIYTTRIDDMSTFLGEIDSERKAIASLIALLSHKSDLLSAFQKHRCELQLANLSETESISSRNSGLMLYISDIQDHLATNLSSLAQFESLLARSQESYLAQLSIGNVSGRQRTHIFLKRMGLLTLILALINWLFSMFGMNVNANVTMFAESTLTRYWIIIGVSVFVSVIILAWARRYRFF</sequence>
<dbReference type="AlphaFoldDB" id="A0A0C3HVQ4"/>
<reference evidence="7 8" key="1">
    <citation type="submission" date="2014-04" db="EMBL/GenBank/DDBJ databases">
        <authorList>
            <consortium name="DOE Joint Genome Institute"/>
            <person name="Kuo A."/>
            <person name="Martino E."/>
            <person name="Perotto S."/>
            <person name="Kohler A."/>
            <person name="Nagy L.G."/>
            <person name="Floudas D."/>
            <person name="Copeland A."/>
            <person name="Barry K.W."/>
            <person name="Cichocki N."/>
            <person name="Veneault-Fourrey C."/>
            <person name="LaButti K."/>
            <person name="Lindquist E.A."/>
            <person name="Lipzen A."/>
            <person name="Lundell T."/>
            <person name="Morin E."/>
            <person name="Murat C."/>
            <person name="Sun H."/>
            <person name="Tunlid A."/>
            <person name="Henrissat B."/>
            <person name="Grigoriev I.V."/>
            <person name="Hibbett D.S."/>
            <person name="Martin F."/>
            <person name="Nordberg H.P."/>
            <person name="Cantor M.N."/>
            <person name="Hua S.X."/>
        </authorList>
    </citation>
    <scope>NUCLEOTIDE SEQUENCE [LARGE SCALE GENOMIC DNA]</scope>
    <source>
        <strain evidence="7 8">Zn</strain>
    </source>
</reference>
<dbReference type="InterPro" id="IPR045863">
    <property type="entry name" value="CorA_TM1_TM2"/>
</dbReference>
<name>A0A0C3HVQ4_OIDMZ</name>
<evidence type="ECO:0000256" key="6">
    <source>
        <dbReference type="SAM" id="Phobius"/>
    </source>
</evidence>
<comment type="similarity">
    <text evidence="2">Belongs to the CorA metal ion transporter (MIT) (TC 1.A.35) family.</text>
</comment>